<dbReference type="Proteomes" id="UP000015106">
    <property type="component" value="Chromosome 7"/>
</dbReference>
<dbReference type="PANTHER" id="PTHR33110">
    <property type="entry name" value="F-BOX/KELCH-REPEAT PROTEIN-RELATED"/>
    <property type="match status" value="1"/>
</dbReference>
<dbReference type="Gramene" id="TuG1812G0700001021.01.T02">
    <property type="protein sequence ID" value="TuG1812G0700001021.01.T02"/>
    <property type="gene ID" value="TuG1812G0700001021.01"/>
</dbReference>
<name>A0A8R7QZG8_TRIUA</name>
<dbReference type="Gene3D" id="1.20.1280.50">
    <property type="match status" value="1"/>
</dbReference>
<protein>
    <recommendedName>
        <fullName evidence="5">DUF295 domain-containing protein</fullName>
    </recommendedName>
</protein>
<dbReference type="PANTHER" id="PTHR33110:SF36">
    <property type="entry name" value="OS06G0148600 PROTEIN"/>
    <property type="match status" value="1"/>
</dbReference>
<dbReference type="SUPFAM" id="SSF81383">
    <property type="entry name" value="F-box domain"/>
    <property type="match status" value="1"/>
</dbReference>
<dbReference type="EnsemblPlants" id="TuG1812G0700001021.01.T02">
    <property type="protein sequence ID" value="TuG1812G0700001021.01.T02"/>
    <property type="gene ID" value="TuG1812G0700001021.01"/>
</dbReference>
<feature type="domain" description="F-box" evidence="2">
    <location>
        <begin position="9"/>
        <end position="42"/>
    </location>
</feature>
<evidence type="ECO:0000259" key="1">
    <source>
        <dbReference type="Pfam" id="PF03478"/>
    </source>
</evidence>
<evidence type="ECO:0008006" key="5">
    <source>
        <dbReference type="Google" id="ProtNLM"/>
    </source>
</evidence>
<dbReference type="Pfam" id="PF03478">
    <property type="entry name" value="Beta-prop_KIB1-4"/>
    <property type="match status" value="1"/>
</dbReference>
<sequence length="379" mass="42790">MEAARYGPWSDLPPELLGLVLKRLPSLADRGRLRAVCHPWRSNGLLQQLPVPFPWLTLPDGTFFTIPGGEVHRMPIPDGASCGGSIDNWLFLMSSDETCTLMNPFSKTTFELPDLVTVWQREAHYESDPKQLLYKLVTPSPLDISPDSLIAALIKDGGNGTLCISTYLVQGNRKPLQHLFDVAFFDGKLYAVSVFGKLFIPKFRNNLGSKPKIKCVIESFGDCREDQNASREEVCTYRLYLVECGGRLLMVRQFIHRVGPLSRNDVFENMQTGGFVVLEADLHSNPCRWRRIRELGGHALFIGQHSSKSMLARACSGSEEDCIYFICDYPHPKYFSSPFRDCGVYNMRNERITPLMSQTEHRHMMPASGARHGFSLLNL</sequence>
<accession>A0A8R7QZG8</accession>
<organism evidence="3 4">
    <name type="scientific">Triticum urartu</name>
    <name type="common">Red wild einkorn</name>
    <name type="synonym">Crithodium urartu</name>
    <dbReference type="NCBI Taxonomy" id="4572"/>
    <lineage>
        <taxon>Eukaryota</taxon>
        <taxon>Viridiplantae</taxon>
        <taxon>Streptophyta</taxon>
        <taxon>Embryophyta</taxon>
        <taxon>Tracheophyta</taxon>
        <taxon>Spermatophyta</taxon>
        <taxon>Magnoliopsida</taxon>
        <taxon>Liliopsida</taxon>
        <taxon>Poales</taxon>
        <taxon>Poaceae</taxon>
        <taxon>BOP clade</taxon>
        <taxon>Pooideae</taxon>
        <taxon>Triticodae</taxon>
        <taxon>Triticeae</taxon>
        <taxon>Triticinae</taxon>
        <taxon>Triticum</taxon>
    </lineage>
</organism>
<reference evidence="3" key="3">
    <citation type="submission" date="2022-06" db="UniProtKB">
        <authorList>
            <consortium name="EnsemblPlants"/>
        </authorList>
    </citation>
    <scope>IDENTIFICATION</scope>
</reference>
<proteinExistence type="predicted"/>
<dbReference type="InterPro" id="IPR005174">
    <property type="entry name" value="KIB1-4_b-propeller"/>
</dbReference>
<evidence type="ECO:0000313" key="4">
    <source>
        <dbReference type="Proteomes" id="UP000015106"/>
    </source>
</evidence>
<dbReference type="AlphaFoldDB" id="A0A8R7QZG8"/>
<dbReference type="InterPro" id="IPR036047">
    <property type="entry name" value="F-box-like_dom_sf"/>
</dbReference>
<evidence type="ECO:0000313" key="3">
    <source>
        <dbReference type="EnsemblPlants" id="TuG1812G0700001021.01.T02"/>
    </source>
</evidence>
<dbReference type="InterPro" id="IPR001810">
    <property type="entry name" value="F-box_dom"/>
</dbReference>
<reference evidence="3" key="2">
    <citation type="submission" date="2018-03" db="EMBL/GenBank/DDBJ databases">
        <title>The Triticum urartu genome reveals the dynamic nature of wheat genome evolution.</title>
        <authorList>
            <person name="Ling H."/>
            <person name="Ma B."/>
            <person name="Shi X."/>
            <person name="Liu H."/>
            <person name="Dong L."/>
            <person name="Sun H."/>
            <person name="Cao Y."/>
            <person name="Gao Q."/>
            <person name="Zheng S."/>
            <person name="Li Y."/>
            <person name="Yu Y."/>
            <person name="Du H."/>
            <person name="Qi M."/>
            <person name="Li Y."/>
            <person name="Yu H."/>
            <person name="Cui Y."/>
            <person name="Wang N."/>
            <person name="Chen C."/>
            <person name="Wu H."/>
            <person name="Zhao Y."/>
            <person name="Zhang J."/>
            <person name="Li Y."/>
            <person name="Zhou W."/>
            <person name="Zhang B."/>
            <person name="Hu W."/>
            <person name="Eijk M."/>
            <person name="Tang J."/>
            <person name="Witsenboer H."/>
            <person name="Zhao S."/>
            <person name="Li Z."/>
            <person name="Zhang A."/>
            <person name="Wang D."/>
            <person name="Liang C."/>
        </authorList>
    </citation>
    <scope>NUCLEOTIDE SEQUENCE [LARGE SCALE GENOMIC DNA]</scope>
    <source>
        <strain evidence="3">cv. G1812</strain>
    </source>
</reference>
<dbReference type="Pfam" id="PF12937">
    <property type="entry name" value="F-box-like"/>
    <property type="match status" value="1"/>
</dbReference>
<evidence type="ECO:0000259" key="2">
    <source>
        <dbReference type="Pfam" id="PF12937"/>
    </source>
</evidence>
<feature type="domain" description="KIB1-4 beta-propeller" evidence="1">
    <location>
        <begin position="63"/>
        <end position="346"/>
    </location>
</feature>
<reference evidence="4" key="1">
    <citation type="journal article" date="2013" name="Nature">
        <title>Draft genome of the wheat A-genome progenitor Triticum urartu.</title>
        <authorList>
            <person name="Ling H.Q."/>
            <person name="Zhao S."/>
            <person name="Liu D."/>
            <person name="Wang J."/>
            <person name="Sun H."/>
            <person name="Zhang C."/>
            <person name="Fan H."/>
            <person name="Li D."/>
            <person name="Dong L."/>
            <person name="Tao Y."/>
            <person name="Gao C."/>
            <person name="Wu H."/>
            <person name="Li Y."/>
            <person name="Cui Y."/>
            <person name="Guo X."/>
            <person name="Zheng S."/>
            <person name="Wang B."/>
            <person name="Yu K."/>
            <person name="Liang Q."/>
            <person name="Yang W."/>
            <person name="Lou X."/>
            <person name="Chen J."/>
            <person name="Feng M."/>
            <person name="Jian J."/>
            <person name="Zhang X."/>
            <person name="Luo G."/>
            <person name="Jiang Y."/>
            <person name="Liu J."/>
            <person name="Wang Z."/>
            <person name="Sha Y."/>
            <person name="Zhang B."/>
            <person name="Wu H."/>
            <person name="Tang D."/>
            <person name="Shen Q."/>
            <person name="Xue P."/>
            <person name="Zou S."/>
            <person name="Wang X."/>
            <person name="Liu X."/>
            <person name="Wang F."/>
            <person name="Yang Y."/>
            <person name="An X."/>
            <person name="Dong Z."/>
            <person name="Zhang K."/>
            <person name="Zhang X."/>
            <person name="Luo M.C."/>
            <person name="Dvorak J."/>
            <person name="Tong Y."/>
            <person name="Wang J."/>
            <person name="Yang H."/>
            <person name="Li Z."/>
            <person name="Wang D."/>
            <person name="Zhang A."/>
            <person name="Wang J."/>
        </authorList>
    </citation>
    <scope>NUCLEOTIDE SEQUENCE</scope>
    <source>
        <strain evidence="4">cv. G1812</strain>
    </source>
</reference>
<keyword evidence="4" id="KW-1185">Reference proteome</keyword>